<evidence type="ECO:0000313" key="6">
    <source>
        <dbReference type="Proteomes" id="UP000255269"/>
    </source>
</evidence>
<feature type="domain" description="CzcB-like barrel-sandwich hybrid" evidence="4">
    <location>
        <begin position="43"/>
        <end position="167"/>
    </location>
</feature>
<dbReference type="NCBIfam" id="TIGR01730">
    <property type="entry name" value="RND_mfp"/>
    <property type="match status" value="1"/>
</dbReference>
<comment type="similarity">
    <text evidence="1">Belongs to the membrane fusion protein (MFP) (TC 8.A.1) family.</text>
</comment>
<reference evidence="5 6" key="1">
    <citation type="submission" date="2018-06" db="EMBL/GenBank/DDBJ databases">
        <authorList>
            <consortium name="Pathogen Informatics"/>
            <person name="Doyle S."/>
        </authorList>
    </citation>
    <scope>NUCLEOTIDE SEQUENCE [LARGE SCALE GENOMIC DNA]</scope>
    <source>
        <strain evidence="5 6">NCTC13156</strain>
    </source>
</reference>
<evidence type="ECO:0000256" key="3">
    <source>
        <dbReference type="SAM" id="Phobius"/>
    </source>
</evidence>
<dbReference type="Proteomes" id="UP000255269">
    <property type="component" value="Unassembled WGS sequence"/>
</dbReference>
<keyword evidence="3" id="KW-1133">Transmembrane helix</keyword>
<dbReference type="GO" id="GO:0015562">
    <property type="term" value="F:efflux transmembrane transporter activity"/>
    <property type="evidence" value="ECO:0007669"/>
    <property type="project" value="TreeGrafter"/>
</dbReference>
<dbReference type="InterPro" id="IPR058647">
    <property type="entry name" value="BSH_CzcB-like"/>
</dbReference>
<keyword evidence="3" id="KW-0812">Transmembrane</keyword>
<evidence type="ECO:0000313" key="5">
    <source>
        <dbReference type="EMBL" id="STQ88774.1"/>
    </source>
</evidence>
<keyword evidence="2" id="KW-0175">Coiled coil</keyword>
<evidence type="ECO:0000256" key="1">
    <source>
        <dbReference type="ARBA" id="ARBA00009477"/>
    </source>
</evidence>
<proteinExistence type="inferred from homology"/>
<dbReference type="EMBL" id="UGJF01000001">
    <property type="protein sequence ID" value="STQ88774.1"/>
    <property type="molecule type" value="Genomic_DNA"/>
</dbReference>
<organism evidence="5 6">
    <name type="scientific">Helicobacter pullorum</name>
    <dbReference type="NCBI Taxonomy" id="35818"/>
    <lineage>
        <taxon>Bacteria</taxon>
        <taxon>Pseudomonadati</taxon>
        <taxon>Campylobacterota</taxon>
        <taxon>Epsilonproteobacteria</taxon>
        <taxon>Campylobacterales</taxon>
        <taxon>Helicobacteraceae</taxon>
        <taxon>Helicobacter</taxon>
    </lineage>
</organism>
<gene>
    <name evidence="5" type="ORF">NCTC13156_01628</name>
</gene>
<dbReference type="PANTHER" id="PTHR30469">
    <property type="entry name" value="MULTIDRUG RESISTANCE PROTEIN MDTA"/>
    <property type="match status" value="1"/>
</dbReference>
<dbReference type="Gene3D" id="2.40.50.100">
    <property type="match status" value="1"/>
</dbReference>
<name>A0A377Q201_9HELI</name>
<dbReference type="GO" id="GO:1990281">
    <property type="term" value="C:efflux pump complex"/>
    <property type="evidence" value="ECO:0007669"/>
    <property type="project" value="TreeGrafter"/>
</dbReference>
<dbReference type="Gene3D" id="2.40.30.170">
    <property type="match status" value="1"/>
</dbReference>
<evidence type="ECO:0000256" key="2">
    <source>
        <dbReference type="SAM" id="Coils"/>
    </source>
</evidence>
<dbReference type="PROSITE" id="PS51257">
    <property type="entry name" value="PROKAR_LIPOPROTEIN"/>
    <property type="match status" value="1"/>
</dbReference>
<keyword evidence="3" id="KW-0472">Membrane</keyword>
<evidence type="ECO:0000259" key="4">
    <source>
        <dbReference type="Pfam" id="PF25973"/>
    </source>
</evidence>
<dbReference type="SUPFAM" id="SSF111369">
    <property type="entry name" value="HlyD-like secretion proteins"/>
    <property type="match status" value="1"/>
</dbReference>
<dbReference type="RefSeq" id="WP_181809988.1">
    <property type="nucleotide sequence ID" value="NZ_UGJF01000001.1"/>
</dbReference>
<sequence length="262" mass="30141">MQKLTKITQFVLWYCFLGIIFLGCEKQNNFDGMGMFESDEILISAESSGKIIEFDLQEGDTIRKEETIAKLDSKQLELQREKLHTQIKNAKREKERLERLIKDNADTEKNLDNAIFAYEVLLKDLALLEEEISRKTITSPIDGVILEKYAYRGELATPNKPLCKIANTNILRLKAYLIQEDITRLKLGDEVKVFVDFDNTHKEYKGKVSFIADKAEFTPKTIMTKDERENLVYAIKVDVYNDGFLKIGAYGEVQIQSPKAPQ</sequence>
<dbReference type="Pfam" id="PF25973">
    <property type="entry name" value="BSH_CzcB"/>
    <property type="match status" value="1"/>
</dbReference>
<feature type="transmembrane region" description="Helical" evidence="3">
    <location>
        <begin position="7"/>
        <end position="23"/>
    </location>
</feature>
<dbReference type="AlphaFoldDB" id="A0A377Q201"/>
<feature type="coiled-coil region" evidence="2">
    <location>
        <begin position="73"/>
        <end position="110"/>
    </location>
</feature>
<accession>A0A377Q201</accession>
<dbReference type="PANTHER" id="PTHR30469:SF15">
    <property type="entry name" value="HLYD FAMILY OF SECRETION PROTEINS"/>
    <property type="match status" value="1"/>
</dbReference>
<dbReference type="InterPro" id="IPR006143">
    <property type="entry name" value="RND_pump_MFP"/>
</dbReference>
<protein>
    <submittedName>
        <fullName evidence="5">HlyD family secretion protein</fullName>
    </submittedName>
</protein>